<protein>
    <submittedName>
        <fullName evidence="7">Lysine transporter LysE</fullName>
    </submittedName>
</protein>
<keyword evidence="4 6" id="KW-1133">Transmembrane helix</keyword>
<dbReference type="Pfam" id="PF01810">
    <property type="entry name" value="LysE"/>
    <property type="match status" value="1"/>
</dbReference>
<sequence length="206" mass="22166">MTELLSVALITVLAVVSPGPDFAMVTRNSFAHGRKAGLLASLGIALGVQVHVFYTVFGIAIVIAHTPLAFAFMKYAGAAYLIYVGFKSYTNKTPMSLSLEQAADAWSPWAALRSGFLTNALNPKTMLFVVSTYTQVVRPESSLGLNLAYGFFMSFAHWAWFSLVAVFFSSDGLRRILLGQQKAVDRVIGGALMGLGLSLAFTAVKL</sequence>
<proteinExistence type="predicted"/>
<feature type="transmembrane region" description="Helical" evidence="6">
    <location>
        <begin position="187"/>
        <end position="204"/>
    </location>
</feature>
<evidence type="ECO:0000313" key="7">
    <source>
        <dbReference type="EMBL" id="EYC50576.1"/>
    </source>
</evidence>
<comment type="subcellular location">
    <subcellularLocation>
        <location evidence="1">Cell membrane</location>
        <topology evidence="1">Multi-pass membrane protein</topology>
    </subcellularLocation>
</comment>
<evidence type="ECO:0000256" key="3">
    <source>
        <dbReference type="ARBA" id="ARBA00022692"/>
    </source>
</evidence>
<evidence type="ECO:0000313" key="8">
    <source>
        <dbReference type="Proteomes" id="UP000023268"/>
    </source>
</evidence>
<keyword evidence="5 6" id="KW-0472">Membrane</keyword>
<dbReference type="PANTHER" id="PTHR30086">
    <property type="entry name" value="ARGININE EXPORTER PROTEIN ARGO"/>
    <property type="match status" value="1"/>
</dbReference>
<comment type="caution">
    <text evidence="7">The sequence shown here is derived from an EMBL/GenBank/DDBJ whole genome shotgun (WGS) entry which is preliminary data.</text>
</comment>
<keyword evidence="2" id="KW-1003">Cell membrane</keyword>
<dbReference type="GO" id="GO:0015171">
    <property type="term" value="F:amino acid transmembrane transporter activity"/>
    <property type="evidence" value="ECO:0007669"/>
    <property type="project" value="TreeGrafter"/>
</dbReference>
<dbReference type="eggNOG" id="COG1280">
    <property type="taxonomic scope" value="Bacteria"/>
</dbReference>
<name>A0A016XFJ9_9BURK</name>
<dbReference type="InterPro" id="IPR001123">
    <property type="entry name" value="LeuE-type"/>
</dbReference>
<accession>A0A016XFJ9</accession>
<reference evidence="7 8" key="1">
    <citation type="submission" date="2014-02" db="EMBL/GenBank/DDBJ databases">
        <title>Draft Genome of Hylemonella gracilis isolated from the Niagara River.</title>
        <authorList>
            <person name="Pawlowski D.R."/>
            <person name="Koudelka G.B."/>
        </authorList>
    </citation>
    <scope>NUCLEOTIDE SEQUENCE [LARGE SCALE GENOMIC DNA]</scope>
    <source>
        <strain evidence="7 8">Niagara R</strain>
    </source>
</reference>
<keyword evidence="3 6" id="KW-0812">Transmembrane</keyword>
<feature type="transmembrane region" description="Helical" evidence="6">
    <location>
        <begin position="147"/>
        <end position="167"/>
    </location>
</feature>
<feature type="transmembrane region" description="Helical" evidence="6">
    <location>
        <begin position="68"/>
        <end position="86"/>
    </location>
</feature>
<evidence type="ECO:0000256" key="1">
    <source>
        <dbReference type="ARBA" id="ARBA00004651"/>
    </source>
</evidence>
<organism evidence="7 8">
    <name type="scientific">Hylemonella gracilis str. Niagara R</name>
    <dbReference type="NCBI Taxonomy" id="1458275"/>
    <lineage>
        <taxon>Bacteria</taxon>
        <taxon>Pseudomonadati</taxon>
        <taxon>Pseudomonadota</taxon>
        <taxon>Betaproteobacteria</taxon>
        <taxon>Burkholderiales</taxon>
        <taxon>Comamonadaceae</taxon>
        <taxon>Hylemonella</taxon>
    </lineage>
</organism>
<evidence type="ECO:0000256" key="5">
    <source>
        <dbReference type="ARBA" id="ARBA00023136"/>
    </source>
</evidence>
<dbReference type="RefSeq" id="WP_035605642.1">
    <property type="nucleotide sequence ID" value="NZ_JEMG01000001.1"/>
</dbReference>
<dbReference type="EMBL" id="JEMG01000001">
    <property type="protein sequence ID" value="EYC50576.1"/>
    <property type="molecule type" value="Genomic_DNA"/>
</dbReference>
<dbReference type="STRING" id="1458275.AZ34_05545"/>
<evidence type="ECO:0000256" key="4">
    <source>
        <dbReference type="ARBA" id="ARBA00022989"/>
    </source>
</evidence>
<dbReference type="OrthoDB" id="9784202at2"/>
<feature type="transmembrane region" description="Helical" evidence="6">
    <location>
        <begin position="39"/>
        <end position="61"/>
    </location>
</feature>
<dbReference type="AlphaFoldDB" id="A0A016XFJ9"/>
<dbReference type="GO" id="GO:0005886">
    <property type="term" value="C:plasma membrane"/>
    <property type="evidence" value="ECO:0007669"/>
    <property type="project" value="UniProtKB-SubCell"/>
</dbReference>
<dbReference type="PANTHER" id="PTHR30086:SF21">
    <property type="entry name" value="TRANSPORT PROTEIN"/>
    <property type="match status" value="1"/>
</dbReference>
<gene>
    <name evidence="7" type="ORF">AZ34_05545</name>
</gene>
<dbReference type="Proteomes" id="UP000023268">
    <property type="component" value="Unassembled WGS sequence"/>
</dbReference>
<evidence type="ECO:0000256" key="2">
    <source>
        <dbReference type="ARBA" id="ARBA00022475"/>
    </source>
</evidence>
<dbReference type="PIRSF" id="PIRSF006324">
    <property type="entry name" value="LeuE"/>
    <property type="match status" value="1"/>
</dbReference>
<evidence type="ECO:0000256" key="6">
    <source>
        <dbReference type="SAM" id="Phobius"/>
    </source>
</evidence>